<keyword evidence="5 6" id="KW-0067">ATP-binding</keyword>
<dbReference type="PANTHER" id="PTHR21060:SF15">
    <property type="entry name" value="ACETATE KINASE-RELATED"/>
    <property type="match status" value="1"/>
</dbReference>
<dbReference type="GO" id="GO:0006085">
    <property type="term" value="P:acetyl-CoA biosynthetic process"/>
    <property type="evidence" value="ECO:0007669"/>
    <property type="project" value="UniProtKB-UniRule"/>
</dbReference>
<comment type="subunit">
    <text evidence="6">Homodimer.</text>
</comment>
<gene>
    <name evidence="6 8" type="primary">ackA</name>
    <name evidence="8" type="ORF">TR69_WS6001000843</name>
</gene>
<name>A0A136LYS9_9BACT</name>
<evidence type="ECO:0000256" key="3">
    <source>
        <dbReference type="ARBA" id="ARBA00022741"/>
    </source>
</evidence>
<dbReference type="NCBIfam" id="TIGR00016">
    <property type="entry name" value="ackA"/>
    <property type="match status" value="1"/>
</dbReference>
<dbReference type="InterPro" id="IPR004372">
    <property type="entry name" value="Ac/propionate_kinase"/>
</dbReference>
<dbReference type="PROSITE" id="PS01076">
    <property type="entry name" value="ACETATE_KINASE_2"/>
    <property type="match status" value="1"/>
</dbReference>
<dbReference type="STRING" id="1617426.TR69_WS6001000843"/>
<comment type="caution">
    <text evidence="8">The sequence shown here is derived from an EMBL/GenBank/DDBJ whole genome shotgun (WGS) entry which is preliminary data.</text>
</comment>
<feature type="site" description="Transition state stabilizer" evidence="6">
    <location>
        <position position="168"/>
    </location>
</feature>
<comment type="function">
    <text evidence="6">Catalyzes the formation of acetyl phosphate from acetate and ATP. Can also catalyze the reverse reaction.</text>
</comment>
<dbReference type="Proteomes" id="UP000070457">
    <property type="component" value="Unassembled WGS sequence"/>
</dbReference>
<dbReference type="GO" id="GO:0000287">
    <property type="term" value="F:magnesium ion binding"/>
    <property type="evidence" value="ECO:0007669"/>
    <property type="project" value="UniProtKB-UniRule"/>
</dbReference>
<dbReference type="InterPro" id="IPR043129">
    <property type="entry name" value="ATPase_NBD"/>
</dbReference>
<evidence type="ECO:0000256" key="1">
    <source>
        <dbReference type="ARBA" id="ARBA00008748"/>
    </source>
</evidence>
<evidence type="ECO:0000256" key="5">
    <source>
        <dbReference type="ARBA" id="ARBA00022840"/>
    </source>
</evidence>
<keyword evidence="6" id="KW-0460">Magnesium</keyword>
<sequence>MATLVINAGSTTIKYKLFDSSLLEILSGVIDNTSHGVTSELKKHGKTYEWELSADEFQHPAQVLMKELTDYHVDLIGFRVVHGGEEFIHPTRITDDVLKSLDGLSDLAPLHNPPAVRVISDFRQVMPDVPMYAVFDTAFHASMPPESYIYSIPYHYYQEDKIRKYGFHGTSHKYVYNRIRQLEERTGKVITCHLGGGASITAIRDGSVLDTSMGFTPLEGLTMATRSGDIDAGVVLHMARTLGMSPDRINSVLNRESGLLGLSGTTSDMRTLLEQEQDGDQRAGLAIETYIYDIKRYIGSYTAVLEGLDALVFTAGVGQGSDVIRKRICAGLDIFGIRIDDAANDGAHNVKTELKISSKDSIPVWVIPTNEEWQIAEEVTAAHAEYS</sequence>
<dbReference type="InterPro" id="IPR023865">
    <property type="entry name" value="Aliphatic_acid_kinase_CS"/>
</dbReference>
<comment type="subcellular location">
    <subcellularLocation>
        <location evidence="6">Cytoplasm</location>
    </subcellularLocation>
</comment>
<dbReference type="Gene3D" id="3.30.420.40">
    <property type="match status" value="2"/>
</dbReference>
<dbReference type="PIRSF" id="PIRSF000722">
    <property type="entry name" value="Acetate_prop_kin"/>
    <property type="match status" value="1"/>
</dbReference>
<comment type="caution">
    <text evidence="6">Lacks conserved residue(s) required for the propagation of feature annotation.</text>
</comment>
<protein>
    <recommendedName>
        <fullName evidence="6">Acetate kinase</fullName>
        <ecNumber evidence="6">2.7.2.1</ecNumber>
    </recommendedName>
    <alternativeName>
        <fullName evidence="6">Acetokinase</fullName>
    </alternativeName>
</protein>
<dbReference type="InterPro" id="IPR000890">
    <property type="entry name" value="Aliphatic_acid_kin_short-chain"/>
</dbReference>
<dbReference type="GO" id="GO:0006083">
    <property type="term" value="P:acetate metabolic process"/>
    <property type="evidence" value="ECO:0007669"/>
    <property type="project" value="TreeGrafter"/>
</dbReference>
<keyword evidence="2 6" id="KW-0808">Transferase</keyword>
<dbReference type="EC" id="2.7.2.1" evidence="6"/>
<comment type="catalytic activity">
    <reaction evidence="6">
        <text>acetate + ATP = acetyl phosphate + ADP</text>
        <dbReference type="Rhea" id="RHEA:11352"/>
        <dbReference type="ChEBI" id="CHEBI:22191"/>
        <dbReference type="ChEBI" id="CHEBI:30089"/>
        <dbReference type="ChEBI" id="CHEBI:30616"/>
        <dbReference type="ChEBI" id="CHEBI:456216"/>
        <dbReference type="EC" id="2.7.2.1"/>
    </reaction>
</comment>
<keyword evidence="3 6" id="KW-0547">Nucleotide-binding</keyword>
<feature type="active site" description="Proton donor/acceptor" evidence="6">
    <location>
        <position position="136"/>
    </location>
</feature>
<dbReference type="GO" id="GO:0005737">
    <property type="term" value="C:cytoplasm"/>
    <property type="evidence" value="ECO:0007669"/>
    <property type="project" value="UniProtKB-SubCell"/>
</dbReference>
<dbReference type="UniPathway" id="UPA00340">
    <property type="reaction ID" value="UER00458"/>
</dbReference>
<keyword evidence="6" id="KW-0963">Cytoplasm</keyword>
<feature type="binding site" evidence="6">
    <location>
        <position position="7"/>
    </location>
    <ligand>
        <name>Mg(2+)</name>
        <dbReference type="ChEBI" id="CHEBI:18420"/>
    </ligand>
</feature>
<evidence type="ECO:0000313" key="8">
    <source>
        <dbReference type="EMBL" id="KXK26822.1"/>
    </source>
</evidence>
<dbReference type="PANTHER" id="PTHR21060">
    <property type="entry name" value="ACETATE KINASE"/>
    <property type="match status" value="1"/>
</dbReference>
<accession>A0A136LYS9</accession>
<dbReference type="CDD" id="cd24010">
    <property type="entry name" value="ASKHA_NBD_AcK_PK"/>
    <property type="match status" value="1"/>
</dbReference>
<dbReference type="Pfam" id="PF00871">
    <property type="entry name" value="Acetate_kinase"/>
    <property type="match status" value="1"/>
</dbReference>
<feature type="binding site" evidence="6">
    <location>
        <position position="14"/>
    </location>
    <ligand>
        <name>ATP</name>
        <dbReference type="ChEBI" id="CHEBI:30616"/>
    </ligand>
</feature>
<organism evidence="8 9">
    <name type="scientific">candidate division WS6 bacterium OLB20</name>
    <dbReference type="NCBI Taxonomy" id="1617426"/>
    <lineage>
        <taxon>Bacteria</taxon>
        <taxon>Candidatus Dojkabacteria</taxon>
    </lineage>
</organism>
<feature type="binding site" evidence="6">
    <location>
        <begin position="193"/>
        <end position="197"/>
    </location>
    <ligand>
        <name>ATP</name>
        <dbReference type="ChEBI" id="CHEBI:30616"/>
    </ligand>
</feature>
<evidence type="ECO:0000256" key="6">
    <source>
        <dbReference type="HAMAP-Rule" id="MF_00020"/>
    </source>
</evidence>
<feature type="binding site" evidence="6">
    <location>
        <position position="79"/>
    </location>
    <ligand>
        <name>substrate</name>
    </ligand>
</feature>
<feature type="site" description="Transition state stabilizer" evidence="6">
    <location>
        <position position="226"/>
    </location>
</feature>
<evidence type="ECO:0000313" key="9">
    <source>
        <dbReference type="Proteomes" id="UP000070457"/>
    </source>
</evidence>
<feature type="binding site" evidence="6">
    <location>
        <position position="371"/>
    </location>
    <ligand>
        <name>Mg(2+)</name>
        <dbReference type="ChEBI" id="CHEBI:18420"/>
    </ligand>
</feature>
<dbReference type="GO" id="GO:0005524">
    <property type="term" value="F:ATP binding"/>
    <property type="evidence" value="ECO:0007669"/>
    <property type="project" value="UniProtKB-KW"/>
</dbReference>
<proteinExistence type="inferred from homology"/>
<evidence type="ECO:0000256" key="2">
    <source>
        <dbReference type="ARBA" id="ARBA00022679"/>
    </source>
</evidence>
<dbReference type="AlphaFoldDB" id="A0A136LYS9"/>
<comment type="pathway">
    <text evidence="6">Metabolic intermediate biosynthesis; acetyl-CoA biosynthesis; acetyl-CoA from acetate: step 1/2.</text>
</comment>
<dbReference type="SUPFAM" id="SSF53067">
    <property type="entry name" value="Actin-like ATPase domain"/>
    <property type="match status" value="2"/>
</dbReference>
<dbReference type="EMBL" id="JYNZ01000003">
    <property type="protein sequence ID" value="KXK26822.1"/>
    <property type="molecule type" value="Genomic_DNA"/>
</dbReference>
<comment type="similarity">
    <text evidence="1 6 7">Belongs to the acetokinase family.</text>
</comment>
<dbReference type="PROSITE" id="PS01075">
    <property type="entry name" value="ACETATE_KINASE_1"/>
    <property type="match status" value="1"/>
</dbReference>
<keyword evidence="4 6" id="KW-0418">Kinase</keyword>
<comment type="cofactor">
    <cofactor evidence="6">
        <name>Mg(2+)</name>
        <dbReference type="ChEBI" id="CHEBI:18420"/>
    </cofactor>
    <cofactor evidence="6">
        <name>Mn(2+)</name>
        <dbReference type="ChEBI" id="CHEBI:29035"/>
    </cofactor>
    <text evidence="6">Mg(2+). Can also accept Mn(2+).</text>
</comment>
<keyword evidence="6" id="KW-0479">Metal-binding</keyword>
<evidence type="ECO:0000256" key="7">
    <source>
        <dbReference type="RuleBase" id="RU003835"/>
    </source>
</evidence>
<evidence type="ECO:0000256" key="4">
    <source>
        <dbReference type="ARBA" id="ARBA00022777"/>
    </source>
</evidence>
<dbReference type="HAMAP" id="MF_00020">
    <property type="entry name" value="Acetate_kinase"/>
    <property type="match status" value="1"/>
</dbReference>
<dbReference type="GO" id="GO:0008776">
    <property type="term" value="F:acetate kinase activity"/>
    <property type="evidence" value="ECO:0007669"/>
    <property type="project" value="UniProtKB-UniRule"/>
</dbReference>
<feature type="binding site" evidence="6">
    <location>
        <begin position="268"/>
        <end position="270"/>
    </location>
    <ligand>
        <name>ATP</name>
        <dbReference type="ChEBI" id="CHEBI:30616"/>
    </ligand>
</feature>
<dbReference type="PATRIC" id="fig|1617426.3.peg.828"/>
<dbReference type="PRINTS" id="PR00471">
    <property type="entry name" value="ACETATEKNASE"/>
</dbReference>
<reference evidence="8 9" key="1">
    <citation type="submission" date="2015-02" db="EMBL/GenBank/DDBJ databases">
        <title>Improved understanding of the partial-nitritation anammox process through 23 genomes representing the majority of the microbial community.</title>
        <authorList>
            <person name="Speth D.R."/>
            <person name="In T Zandt M."/>
            <person name="Guerrero Cruz S."/>
            <person name="Jetten M.S."/>
            <person name="Dutilh B.E."/>
        </authorList>
    </citation>
    <scope>NUCLEOTIDE SEQUENCE [LARGE SCALE GENOMIC DNA]</scope>
    <source>
        <strain evidence="8">OLB20</strain>
    </source>
</reference>